<evidence type="ECO:0000313" key="1">
    <source>
        <dbReference type="EMBL" id="PTL86341.1"/>
    </source>
</evidence>
<dbReference type="Proteomes" id="UP000240811">
    <property type="component" value="Unassembled WGS sequence"/>
</dbReference>
<name>A0A2T4VX42_9HYPH</name>
<dbReference type="InterPro" id="IPR056909">
    <property type="entry name" value="SU10_portal"/>
</dbReference>
<evidence type="ECO:0000313" key="2">
    <source>
        <dbReference type="Proteomes" id="UP000240811"/>
    </source>
</evidence>
<dbReference type="EMBL" id="PSQJ01000004">
    <property type="protein sequence ID" value="PTL86341.1"/>
    <property type="molecule type" value="Genomic_DNA"/>
</dbReference>
<protein>
    <submittedName>
        <fullName evidence="1">Phage portal protein</fullName>
    </submittedName>
</protein>
<proteinExistence type="predicted"/>
<dbReference type="Pfam" id="PF23899">
    <property type="entry name" value="SU10_portal"/>
    <property type="match status" value="1"/>
</dbReference>
<gene>
    <name evidence="1" type="ORF">C4617_03820</name>
</gene>
<organism evidence="1 2">
    <name type="scientific">Candidatus Liberibacter europaeus</name>
    <dbReference type="NCBI Taxonomy" id="744859"/>
    <lineage>
        <taxon>Bacteria</taxon>
        <taxon>Pseudomonadati</taxon>
        <taxon>Pseudomonadota</taxon>
        <taxon>Alphaproteobacteria</taxon>
        <taxon>Hyphomicrobiales</taxon>
        <taxon>Rhizobiaceae</taxon>
        <taxon>Liberibacter</taxon>
    </lineage>
</organism>
<comment type="caution">
    <text evidence="1">The sequence shown here is derived from an EMBL/GenBank/DDBJ whole genome shotgun (WGS) entry which is preliminary data.</text>
</comment>
<dbReference type="AlphaFoldDB" id="A0A2T4VX42"/>
<sequence>MTTDDPKINFSKTISRLIADAEEMLSERQHTYIRAQEYYNGIMRDVPSEAGHSSVVSCDLRAAIRKIMPSICRVLLSGHKFVEYCPVHQGDEEMATAASDYVNHIIFPEGKGRDSVENAIYDALLSGIGILTWRYELKENCMTSLHTGLDEDSFILLVKDPDVEVLEHTQRHDEGEITHDLRIRRKYCRGKVYIDAVPPDEFLIHPDATDIDRSPIVGRKLYLTRSELISMGYDRDHIDHLPGASSAQKSENCWQFQKNNNSAMALEMIEYYELYVTIDYDGDGIAELRRVVMAGGIGQNNILVNEEWDELPFTCLRAIRSPHCFVGESLTSSIIEIQKIKTVLLRQTLDNLYWQNQPQTIVQEGSIVDPDSVLNPQFGQPIRVAAGMDVRSVLGIHSVPMIADKSFAMLHYLDQELVDRTGISDISSGLSPEMLKNMTATATSLIEQSGIGQVEMIVRTLAQGLEKLFQGLLRLIIQHQDKVRMVRLRDQWIAFDPRYWNADMDAKVNIGLGSGSRERDMMMMSQLLSIQKDIIMVFGMHNPFVSSSNIYNCIARLAESTGIQNVNEYFTRPSANYSESTESDSQINDQVQRLQFEQSLAYARLQAEIALKREKMQAEISLKKQQIESEYLLKEKSALQSTNK</sequence>
<reference evidence="2" key="1">
    <citation type="submission" date="2018-02" db="EMBL/GenBank/DDBJ databases">
        <title>Genome sequence of Candidatus Liberibacter europaeus.</title>
        <authorList>
            <person name="Frampton R.A."/>
            <person name="Thompson S.M."/>
            <person name="David C."/>
            <person name="Addison S.M."/>
            <person name="Smith G.R."/>
        </authorList>
    </citation>
    <scope>NUCLEOTIDE SEQUENCE [LARGE SCALE GENOMIC DNA]</scope>
</reference>
<accession>A0A2T4VX42</accession>